<evidence type="ECO:0000313" key="10">
    <source>
        <dbReference type="Proteomes" id="UP000093044"/>
    </source>
</evidence>
<evidence type="ECO:0000256" key="4">
    <source>
        <dbReference type="ARBA" id="ARBA00022475"/>
    </source>
</evidence>
<keyword evidence="7 8" id="KW-0472">Membrane</keyword>
<organism evidence="9 10">
    <name type="scientific">Cloacibacillus porcorum</name>
    <dbReference type="NCBI Taxonomy" id="1197717"/>
    <lineage>
        <taxon>Bacteria</taxon>
        <taxon>Thermotogati</taxon>
        <taxon>Synergistota</taxon>
        <taxon>Synergistia</taxon>
        <taxon>Synergistales</taxon>
        <taxon>Synergistaceae</taxon>
        <taxon>Cloacibacillus</taxon>
    </lineage>
</organism>
<dbReference type="Pfam" id="PF02028">
    <property type="entry name" value="BCCT"/>
    <property type="match status" value="1"/>
</dbReference>
<dbReference type="EMBL" id="CP016757">
    <property type="protein sequence ID" value="ANZ46300.1"/>
    <property type="molecule type" value="Genomic_DNA"/>
</dbReference>
<keyword evidence="5 8" id="KW-0812">Transmembrane</keyword>
<feature type="transmembrane region" description="Helical" evidence="8">
    <location>
        <begin position="352"/>
        <end position="373"/>
    </location>
</feature>
<feature type="transmembrane region" description="Helical" evidence="8">
    <location>
        <begin position="187"/>
        <end position="209"/>
    </location>
</feature>
<evidence type="ECO:0000256" key="2">
    <source>
        <dbReference type="ARBA" id="ARBA00005658"/>
    </source>
</evidence>
<dbReference type="InterPro" id="IPR000060">
    <property type="entry name" value="BCCT_transptr"/>
</dbReference>
<keyword evidence="3" id="KW-0813">Transport</keyword>
<feature type="transmembrane region" description="Helical" evidence="8">
    <location>
        <begin position="49"/>
        <end position="67"/>
    </location>
</feature>
<comment type="similarity">
    <text evidence="2">Belongs to the BCCT transporter (TC 2.A.15) family.</text>
</comment>
<dbReference type="OrthoDB" id="9775735at2"/>
<feature type="transmembrane region" description="Helical" evidence="8">
    <location>
        <begin position="315"/>
        <end position="340"/>
    </location>
</feature>
<feature type="transmembrane region" description="Helical" evidence="8">
    <location>
        <begin position="229"/>
        <end position="251"/>
    </location>
</feature>
<dbReference type="Proteomes" id="UP000093044">
    <property type="component" value="Chromosome"/>
</dbReference>
<proteinExistence type="inferred from homology"/>
<evidence type="ECO:0000256" key="3">
    <source>
        <dbReference type="ARBA" id="ARBA00022448"/>
    </source>
</evidence>
<evidence type="ECO:0000313" key="9">
    <source>
        <dbReference type="EMBL" id="ANZ46300.1"/>
    </source>
</evidence>
<gene>
    <name evidence="9" type="ORF">BED41_15005</name>
</gene>
<evidence type="ECO:0000256" key="8">
    <source>
        <dbReference type="SAM" id="Phobius"/>
    </source>
</evidence>
<name>A0A1B2I8J6_9BACT</name>
<feature type="transmembrane region" description="Helical" evidence="8">
    <location>
        <begin position="393"/>
        <end position="419"/>
    </location>
</feature>
<feature type="transmembrane region" description="Helical" evidence="8">
    <location>
        <begin position="88"/>
        <end position="110"/>
    </location>
</feature>
<keyword evidence="10" id="KW-1185">Reference proteome</keyword>
<evidence type="ECO:0000256" key="5">
    <source>
        <dbReference type="ARBA" id="ARBA00022692"/>
    </source>
</evidence>
<dbReference type="GO" id="GO:0005886">
    <property type="term" value="C:plasma membrane"/>
    <property type="evidence" value="ECO:0007669"/>
    <property type="project" value="UniProtKB-SubCell"/>
</dbReference>
<evidence type="ECO:0000256" key="6">
    <source>
        <dbReference type="ARBA" id="ARBA00022989"/>
    </source>
</evidence>
<protein>
    <recommendedName>
        <fullName evidence="11">BCCT transporter</fullName>
    </recommendedName>
</protein>
<dbReference type="GeneID" id="83059155"/>
<keyword evidence="4" id="KW-1003">Cell membrane</keyword>
<comment type="subcellular location">
    <subcellularLocation>
        <location evidence="1">Cell membrane</location>
        <topology evidence="1">Multi-pass membrane protein</topology>
    </subcellularLocation>
</comment>
<feature type="transmembrane region" description="Helical" evidence="8">
    <location>
        <begin position="477"/>
        <end position="500"/>
    </location>
</feature>
<evidence type="ECO:0008006" key="11">
    <source>
        <dbReference type="Google" id="ProtNLM"/>
    </source>
</evidence>
<dbReference type="KEGG" id="cpor:BED41_15005"/>
<dbReference type="GO" id="GO:0022857">
    <property type="term" value="F:transmembrane transporter activity"/>
    <property type="evidence" value="ECO:0007669"/>
    <property type="project" value="InterPro"/>
</dbReference>
<dbReference type="PANTHER" id="PTHR30047">
    <property type="entry name" value="HIGH-AFFINITY CHOLINE TRANSPORT PROTEIN-RELATED"/>
    <property type="match status" value="1"/>
</dbReference>
<dbReference type="RefSeq" id="WP_066748194.1">
    <property type="nucleotide sequence ID" value="NZ_CP016757.1"/>
</dbReference>
<feature type="transmembrane region" description="Helical" evidence="8">
    <location>
        <begin position="452"/>
        <end position="471"/>
    </location>
</feature>
<evidence type="ECO:0000256" key="7">
    <source>
        <dbReference type="ARBA" id="ARBA00023136"/>
    </source>
</evidence>
<dbReference type="PANTHER" id="PTHR30047:SF7">
    <property type="entry name" value="HIGH-AFFINITY CHOLINE TRANSPORT PROTEIN"/>
    <property type="match status" value="1"/>
</dbReference>
<feature type="transmembrane region" description="Helical" evidence="8">
    <location>
        <begin position="263"/>
        <end position="283"/>
    </location>
</feature>
<dbReference type="STRING" id="1197717.BED41_15005"/>
<accession>A0A1B2I8J6</accession>
<sequence>MNKIRPYAFFPPFILLIIVAAYSLIVGMQDETQTVKVMADLFNLALDKLGWLYAAAALFVCILSFFFTFSKYGNIKFGGKDAVPEFSYWNWFAMTLCAGIAIGIVFWGVAEPIMQFQNPPESFGIAPFSEAAARFSLAQIFLEWTFTPYAMYTVCGISCAYAFYNMKEPKTISSAFIPFFGDKIKGFWGQILDAFIIFALVGGVVTSLGEGVLQVASGLESQFGLPSSKISWGIISLVMVVMYTISSYTGINKGIRILSDINGKLFFLLLAFVIVVGPTIFNINLGLEGFANYVESFFSRHLFLAPVSGDPFPRIWTLFFFAIWYAWAPVTGMFLARMAYGRTVREFTMMNLILPSVFGIVWFSFFGGTAMHMEIVQKLGIAKILNDKGVEAAMFAFLNFLPLAKITVPIFFVVIVLSFSTAADSMTSTVALMCTAPDAVQEGEEAPAVIKLAWGILMGFIAWLVITFAKIDGLRTVVTLAAAPAALIVIAQAVSSYLMLKGDAGKSAVK</sequence>
<reference evidence="9" key="1">
    <citation type="submission" date="2016-08" db="EMBL/GenBank/DDBJ databases">
        <title>Complete genome of Cloacibacillus porcorum.</title>
        <authorList>
            <person name="Looft T."/>
            <person name="Bayles D.O."/>
            <person name="Alt D.P."/>
        </authorList>
    </citation>
    <scope>NUCLEOTIDE SEQUENCE [LARGE SCALE GENOMIC DNA]</scope>
    <source>
        <strain evidence="9">CL-84</strain>
    </source>
</reference>
<feature type="transmembrane region" description="Helical" evidence="8">
    <location>
        <begin position="7"/>
        <end position="29"/>
    </location>
</feature>
<keyword evidence="6 8" id="KW-1133">Transmembrane helix</keyword>
<evidence type="ECO:0000256" key="1">
    <source>
        <dbReference type="ARBA" id="ARBA00004651"/>
    </source>
</evidence>
<dbReference type="AlphaFoldDB" id="A0A1B2I8J6"/>
<feature type="transmembrane region" description="Helical" evidence="8">
    <location>
        <begin position="149"/>
        <end position="166"/>
    </location>
</feature>